<keyword evidence="4" id="KW-1185">Reference proteome</keyword>
<name>A0ABN6MBH0_9BACT</name>
<dbReference type="Gene3D" id="2.170.150.20">
    <property type="entry name" value="Peptide methionine sulfoxide reductase"/>
    <property type="match status" value="1"/>
</dbReference>
<evidence type="ECO:0000313" key="3">
    <source>
        <dbReference type="EMBL" id="BDD88832.1"/>
    </source>
</evidence>
<dbReference type="EMBL" id="AP025516">
    <property type="protein sequence ID" value="BDD88832.1"/>
    <property type="molecule type" value="Genomic_DNA"/>
</dbReference>
<proteinExistence type="predicted"/>
<evidence type="ECO:0000313" key="4">
    <source>
        <dbReference type="Proteomes" id="UP000830055"/>
    </source>
</evidence>
<evidence type="ECO:0000259" key="2">
    <source>
        <dbReference type="PROSITE" id="PS51788"/>
    </source>
</evidence>
<reference evidence="3 4" key="1">
    <citation type="submission" date="2022-01" db="EMBL/GenBank/DDBJ databases">
        <title>Desulfofustis limnae sp. nov., a novel mesophilic sulfate-reducing bacterium isolated from marsh soil.</title>
        <authorList>
            <person name="Watanabe M."/>
            <person name="Takahashi A."/>
            <person name="Kojima H."/>
            <person name="Fukui M."/>
        </authorList>
    </citation>
    <scope>NUCLEOTIDE SEQUENCE [LARGE SCALE GENOMIC DNA]</scope>
    <source>
        <strain evidence="3 4">PPLL</strain>
    </source>
</reference>
<organism evidence="3 4">
    <name type="scientific">Desulfofustis limnaeus</name>
    <dbReference type="NCBI Taxonomy" id="2740163"/>
    <lineage>
        <taxon>Bacteria</taxon>
        <taxon>Pseudomonadati</taxon>
        <taxon>Thermodesulfobacteriota</taxon>
        <taxon>Desulfobulbia</taxon>
        <taxon>Desulfobulbales</taxon>
        <taxon>Desulfocapsaceae</taxon>
        <taxon>Desulfofustis</taxon>
    </lineage>
</organism>
<dbReference type="CDD" id="cd15777">
    <property type="entry name" value="CRBN_C_like"/>
    <property type="match status" value="1"/>
</dbReference>
<feature type="domain" description="CULT" evidence="2">
    <location>
        <begin position="41"/>
        <end position="141"/>
    </location>
</feature>
<dbReference type="Proteomes" id="UP000830055">
    <property type="component" value="Chromosome"/>
</dbReference>
<evidence type="ECO:0000256" key="1">
    <source>
        <dbReference type="SAM" id="MobiDB-lite"/>
    </source>
</evidence>
<dbReference type="PROSITE" id="PS51788">
    <property type="entry name" value="CULT"/>
    <property type="match status" value="1"/>
</dbReference>
<gene>
    <name evidence="3" type="ORF">DPPLL_31970</name>
</gene>
<dbReference type="InterPro" id="IPR034750">
    <property type="entry name" value="CULT"/>
</dbReference>
<sequence>MENPLQTKNLAVMRLRDAAKSRDPGVKDEAASREQDHRGSERAIRCGRCGAPITSPRHRIGRAGRHLHTVFNPAGIVYEIGCFREARGCQAGGPASREFSWFAGYLWRVAFCSACAEHLGWYFSAGDDGFWGLIINRLRDE</sequence>
<accession>A0ABN6MBH0</accession>
<feature type="region of interest" description="Disordered" evidence="1">
    <location>
        <begin position="19"/>
        <end position="41"/>
    </location>
</feature>
<dbReference type="RefSeq" id="WP_284152166.1">
    <property type="nucleotide sequence ID" value="NZ_AP025516.1"/>
</dbReference>
<protein>
    <recommendedName>
        <fullName evidence="2">CULT domain-containing protein</fullName>
    </recommendedName>
</protein>